<protein>
    <submittedName>
        <fullName evidence="2">Uncharacterized protein</fullName>
    </submittedName>
</protein>
<sequence length="122" mass="13875">MNKLMDLLEYIDLLDEKHDYKKLIDPNQDQHLDTLLRCFACENVVGVMTTPILNVCIVSVPKKPVTKPVTLPKNEKIEFKQFLTGQTLNFLDFGAFYEYIGSGSNNMDNFESHCGPGNPIHL</sequence>
<evidence type="ECO:0000313" key="2">
    <source>
        <dbReference type="WBParaSite" id="nRc.2.0.1.t05035-RA"/>
    </source>
</evidence>
<dbReference type="WBParaSite" id="nRc.2.0.1.t05035-RA">
    <property type="protein sequence ID" value="nRc.2.0.1.t05035-RA"/>
    <property type="gene ID" value="nRc.2.0.1.g05035"/>
</dbReference>
<keyword evidence="1" id="KW-1185">Reference proteome</keyword>
<proteinExistence type="predicted"/>
<accession>A0A915HUI4</accession>
<organism evidence="1 2">
    <name type="scientific">Romanomermis culicivorax</name>
    <name type="common">Nematode worm</name>
    <dbReference type="NCBI Taxonomy" id="13658"/>
    <lineage>
        <taxon>Eukaryota</taxon>
        <taxon>Metazoa</taxon>
        <taxon>Ecdysozoa</taxon>
        <taxon>Nematoda</taxon>
        <taxon>Enoplea</taxon>
        <taxon>Dorylaimia</taxon>
        <taxon>Mermithida</taxon>
        <taxon>Mermithoidea</taxon>
        <taxon>Mermithidae</taxon>
        <taxon>Romanomermis</taxon>
    </lineage>
</organism>
<dbReference type="Proteomes" id="UP000887565">
    <property type="component" value="Unplaced"/>
</dbReference>
<name>A0A915HUI4_ROMCU</name>
<reference evidence="2" key="1">
    <citation type="submission" date="2022-11" db="UniProtKB">
        <authorList>
            <consortium name="WormBaseParasite"/>
        </authorList>
    </citation>
    <scope>IDENTIFICATION</scope>
</reference>
<dbReference type="AlphaFoldDB" id="A0A915HUI4"/>
<evidence type="ECO:0000313" key="1">
    <source>
        <dbReference type="Proteomes" id="UP000887565"/>
    </source>
</evidence>